<dbReference type="Pfam" id="PF01019">
    <property type="entry name" value="G_glu_transpept"/>
    <property type="match status" value="1"/>
</dbReference>
<dbReference type="AlphaFoldDB" id="L9UBD8"/>
<dbReference type="Proteomes" id="UP000011651">
    <property type="component" value="Unassembled WGS sequence"/>
</dbReference>
<accession>L9UBD8</accession>
<dbReference type="InterPro" id="IPR052896">
    <property type="entry name" value="GGT-like_enzyme"/>
</dbReference>
<proteinExistence type="predicted"/>
<dbReference type="InterPro" id="IPR043137">
    <property type="entry name" value="GGT_ssub_C"/>
</dbReference>
<gene>
    <name evidence="1" type="ORF">HALTITAN_1507</name>
</gene>
<organism evidence="1 2">
    <name type="scientific">Vreelandella titanicae BH1</name>
    <dbReference type="NCBI Taxonomy" id="1204738"/>
    <lineage>
        <taxon>Bacteria</taxon>
        <taxon>Pseudomonadati</taxon>
        <taxon>Pseudomonadota</taxon>
        <taxon>Gammaproteobacteria</taxon>
        <taxon>Oceanospirillales</taxon>
        <taxon>Halomonadaceae</taxon>
        <taxon>Vreelandella</taxon>
    </lineage>
</organism>
<name>L9UBD8_9GAMM</name>
<evidence type="ECO:0000313" key="2">
    <source>
        <dbReference type="Proteomes" id="UP000011651"/>
    </source>
</evidence>
<dbReference type="PATRIC" id="fig|1204738.3.peg.2257"/>
<dbReference type="Gene3D" id="1.10.246.230">
    <property type="match status" value="1"/>
</dbReference>
<dbReference type="Gene3D" id="3.60.20.40">
    <property type="match status" value="1"/>
</dbReference>
<evidence type="ECO:0000313" key="1">
    <source>
        <dbReference type="EMBL" id="ELY21518.1"/>
    </source>
</evidence>
<protein>
    <submittedName>
        <fullName evidence="1">Gamma-glutamyltranspeptidase</fullName>
    </submittedName>
</protein>
<dbReference type="PRINTS" id="PR01210">
    <property type="entry name" value="GGTRANSPTASE"/>
</dbReference>
<reference evidence="1 2" key="1">
    <citation type="journal article" date="2013" name="Genome Announc.">
        <title>Draft Genome of the Marine Gammaproteobacterium Halomonas titanicae.</title>
        <authorList>
            <person name="Sanchez-Porro C."/>
            <person name="de la Haba R.R."/>
            <person name="Cruz-Hernandez N."/>
            <person name="Gonzalez J.M."/>
            <person name="Reyes-Guirao C."/>
            <person name="Navarro-Sampedro L."/>
            <person name="Carballo M."/>
            <person name="Ventosa A."/>
        </authorList>
    </citation>
    <scope>NUCLEOTIDE SEQUENCE [LARGE SCALE GENOMIC DNA]</scope>
    <source>
        <strain evidence="1 2">BH1</strain>
    </source>
</reference>
<sequence>MPHSKRMFNTSTLFQNIVILKNCCFKKLLFQNNVQKDTGMQHDALYYPSASRRMATFGKRGMVATSQPLAAQVGISILQQGGNAIDAAIATAAALTVVEPTSNGIGSDAFAIVWVDGKLHGLNASGPAPQAATIEALKALGHDTMPNHGMLPVTVPGAPAAWAALSERFGKLPFAELLAPAIALADEGFPVSPVIHQMWKEAFNTYSAYDEASFKPWFDTFAPKGRAPEPCELWRSEGHAKSLKAIADSRAKAFYEGELAEAIDAFSREHGGLLRKEDLAAYQPEWVDPISVRYKGHDIWEIPPNGSGIIVLQALGMLEHLGDEGRDPVETLHRRIEATKLAYVDGFAHVTDLDTMRPTIDQMLNDDYLKSRAAMIGEQAVDPIHGNPIKGGTVYLATADNDGNMVSLIQSNFKGFGSGMVVPGTGISLQNRGWSFSLDPQHPNALAPGKRTYHTIIPGFITKDNQAVGPFGVMGGYMQPQGHVQVVTAMLEDQLNPQAALDMPRWKWTKGKTIEVEADFPNHLALALARRGHDIVKVADSISFGRGQIILRDPDTGVLQGGTEPRTDGAVLPW</sequence>
<dbReference type="InterPro" id="IPR029055">
    <property type="entry name" value="Ntn_hydrolases_N"/>
</dbReference>
<dbReference type="PANTHER" id="PTHR43881:SF1">
    <property type="entry name" value="GAMMA-GLUTAMYLTRANSPEPTIDASE (AFU_ORTHOLOGUE AFUA_4G13580)"/>
    <property type="match status" value="1"/>
</dbReference>
<dbReference type="SUPFAM" id="SSF56235">
    <property type="entry name" value="N-terminal nucleophile aminohydrolases (Ntn hydrolases)"/>
    <property type="match status" value="1"/>
</dbReference>
<comment type="caution">
    <text evidence="1">The sequence shown here is derived from an EMBL/GenBank/DDBJ whole genome shotgun (WGS) entry which is preliminary data.</text>
</comment>
<dbReference type="PANTHER" id="PTHR43881">
    <property type="entry name" value="GAMMA-GLUTAMYLTRANSPEPTIDASE (AFU_ORTHOLOGUE AFUA_4G13580)"/>
    <property type="match status" value="1"/>
</dbReference>
<dbReference type="EMBL" id="AOPO01000005">
    <property type="protein sequence ID" value="ELY21518.1"/>
    <property type="molecule type" value="Genomic_DNA"/>
</dbReference>